<feature type="region of interest" description="Disordered" evidence="1">
    <location>
        <begin position="49"/>
        <end position="72"/>
    </location>
</feature>
<keyword evidence="2" id="KW-0732">Signal</keyword>
<accession>A0A6N3BF68</accession>
<organism evidence="3">
    <name type="scientific">Paraprevotella clara</name>
    <dbReference type="NCBI Taxonomy" id="454154"/>
    <lineage>
        <taxon>Bacteria</taxon>
        <taxon>Pseudomonadati</taxon>
        <taxon>Bacteroidota</taxon>
        <taxon>Bacteroidia</taxon>
        <taxon>Bacteroidales</taxon>
        <taxon>Prevotellaceae</taxon>
        <taxon>Paraprevotella</taxon>
    </lineage>
</organism>
<dbReference type="EMBL" id="CACRUT010000011">
    <property type="protein sequence ID" value="VYU00541.1"/>
    <property type="molecule type" value="Genomic_DNA"/>
</dbReference>
<feature type="chain" id="PRO_5027073843" description="Lipoprotein" evidence="2">
    <location>
        <begin position="29"/>
        <end position="181"/>
    </location>
</feature>
<evidence type="ECO:0000256" key="1">
    <source>
        <dbReference type="SAM" id="MobiDB-lite"/>
    </source>
</evidence>
<proteinExistence type="predicted"/>
<dbReference type="AlphaFoldDB" id="A0A6N3BF68"/>
<evidence type="ECO:0000256" key="2">
    <source>
        <dbReference type="SAM" id="SignalP"/>
    </source>
</evidence>
<feature type="signal peptide" evidence="2">
    <location>
        <begin position="1"/>
        <end position="28"/>
    </location>
</feature>
<gene>
    <name evidence="3" type="ORF">PCLFYP37_01687</name>
</gene>
<reference evidence="3" key="1">
    <citation type="submission" date="2019-11" db="EMBL/GenBank/DDBJ databases">
        <authorList>
            <person name="Feng L."/>
        </authorList>
    </citation>
    <scope>NUCLEOTIDE SEQUENCE</scope>
    <source>
        <strain evidence="3">PclaraLFYP37</strain>
    </source>
</reference>
<sequence>MKKKNLLVRVLVPVVLAGLVFVGFSACSQDDGYPEGFVLNDETGAATLAKRSMPQGGEAVTPPKPPKEEDDEPKRILAGSSDFDVVIFADIPLIDNMGNVHYENRPVGVMGEVYVYWVEAGKGFPKPHYDVEIVFDDDELSTDDVYHSSVNDRGIMDVYFTVYGQQVGANVEIIPEYQIKS</sequence>
<protein>
    <recommendedName>
        <fullName evidence="4">Lipoprotein</fullName>
    </recommendedName>
</protein>
<evidence type="ECO:0000313" key="3">
    <source>
        <dbReference type="EMBL" id="VYU00541.1"/>
    </source>
</evidence>
<dbReference type="RefSeq" id="WP_412443211.1">
    <property type="nucleotide sequence ID" value="NZ_CACRUT010000011.1"/>
</dbReference>
<evidence type="ECO:0008006" key="4">
    <source>
        <dbReference type="Google" id="ProtNLM"/>
    </source>
</evidence>
<name>A0A6N3BF68_9BACT</name>
<dbReference type="PROSITE" id="PS51257">
    <property type="entry name" value="PROKAR_LIPOPROTEIN"/>
    <property type="match status" value="1"/>
</dbReference>